<dbReference type="KEGG" id="vbr:A6E01_19395"/>
<dbReference type="Proteomes" id="UP000092018">
    <property type="component" value="Plasmid unnamed1"/>
</dbReference>
<protein>
    <submittedName>
        <fullName evidence="1">Uncharacterized protein</fullName>
    </submittedName>
</protein>
<reference evidence="1 2" key="1">
    <citation type="submission" date="2016-06" db="EMBL/GenBank/DDBJ databases">
        <title>Adaptive Radiation by Waves of Gene Transfer Leads to Fine-Scale Resource Partitioning in Marine Microbes.</title>
        <authorList>
            <person name="Hehemann J.-H."/>
            <person name="Arevalo P."/>
            <person name="Datta M.S."/>
            <person name="Yu X."/>
            <person name="Corzett C."/>
            <person name="Henschel A."/>
            <person name="Preheim S.P."/>
            <person name="Timberlake S."/>
            <person name="Alm E.J."/>
            <person name="Polz M.F."/>
        </authorList>
    </citation>
    <scope>NUCLEOTIDE SEQUENCE [LARGE SCALE GENOMIC DNA]</scope>
    <source>
        <strain evidence="1 2">FF50</strain>
        <plasmid evidence="1 2">unnamed1</plasmid>
    </source>
</reference>
<gene>
    <name evidence="1" type="ORF">A6E01_19395</name>
</gene>
<accession>A0AAN0XZ79</accession>
<dbReference type="RefSeq" id="WP_065211143.1">
    <property type="nucleotide sequence ID" value="NZ_CP016179.1"/>
</dbReference>
<evidence type="ECO:0000313" key="1">
    <source>
        <dbReference type="EMBL" id="ANO35381.1"/>
    </source>
</evidence>
<dbReference type="EMBL" id="CP016179">
    <property type="protein sequence ID" value="ANO35381.1"/>
    <property type="molecule type" value="Genomic_DNA"/>
</dbReference>
<keyword evidence="1" id="KW-0614">Plasmid</keyword>
<organism evidence="1 2">
    <name type="scientific">Vibrio breoganii</name>
    <dbReference type="NCBI Taxonomy" id="553239"/>
    <lineage>
        <taxon>Bacteria</taxon>
        <taxon>Pseudomonadati</taxon>
        <taxon>Pseudomonadota</taxon>
        <taxon>Gammaproteobacteria</taxon>
        <taxon>Vibrionales</taxon>
        <taxon>Vibrionaceae</taxon>
        <taxon>Vibrio</taxon>
    </lineage>
</organism>
<proteinExistence type="predicted"/>
<evidence type="ECO:0000313" key="2">
    <source>
        <dbReference type="Proteomes" id="UP000092018"/>
    </source>
</evidence>
<dbReference type="AlphaFoldDB" id="A0AAN0XZ79"/>
<name>A0AAN0XZ79_9VIBR</name>
<geneLocation type="plasmid" evidence="1 2">
    <name>unnamed1</name>
</geneLocation>
<sequence>MAIYDIICARTKKLRGFNIIVSAAAGKKHYKRMLFSKMPDLSEMEILQKAETLNQSLIQQEADNRVARKLTKPTTTKSRSALATNFTLYLHRKVGINKNGEEQVCYSPQWRIYQYNPNGRDELIGFPISKLGYHEAFKQALDEYSFGLRLTPSQSADIEQRLWPIDEAIKRLIHDERRKPHGISPQGIKLVQEKMIKAAQKDQITSTQTQ</sequence>